<organism evidence="1 2">
    <name type="scientific">Cichorium intybus</name>
    <name type="common">Chicory</name>
    <dbReference type="NCBI Taxonomy" id="13427"/>
    <lineage>
        <taxon>Eukaryota</taxon>
        <taxon>Viridiplantae</taxon>
        <taxon>Streptophyta</taxon>
        <taxon>Embryophyta</taxon>
        <taxon>Tracheophyta</taxon>
        <taxon>Spermatophyta</taxon>
        <taxon>Magnoliopsida</taxon>
        <taxon>eudicotyledons</taxon>
        <taxon>Gunneridae</taxon>
        <taxon>Pentapetalae</taxon>
        <taxon>asterids</taxon>
        <taxon>campanulids</taxon>
        <taxon>Asterales</taxon>
        <taxon>Asteraceae</taxon>
        <taxon>Cichorioideae</taxon>
        <taxon>Cichorieae</taxon>
        <taxon>Cichoriinae</taxon>
        <taxon>Cichorium</taxon>
    </lineage>
</organism>
<keyword evidence="2" id="KW-1185">Reference proteome</keyword>
<gene>
    <name evidence="1" type="ORF">L2E82_47255</name>
</gene>
<accession>A0ACB8YV24</accession>
<evidence type="ECO:0000313" key="1">
    <source>
        <dbReference type="EMBL" id="KAI3689301.1"/>
    </source>
</evidence>
<name>A0ACB8YV24_CICIN</name>
<dbReference type="EMBL" id="CM042017">
    <property type="protein sequence ID" value="KAI3689301.1"/>
    <property type="molecule type" value="Genomic_DNA"/>
</dbReference>
<comment type="caution">
    <text evidence="1">The sequence shown here is derived from an EMBL/GenBank/DDBJ whole genome shotgun (WGS) entry which is preliminary data.</text>
</comment>
<dbReference type="Proteomes" id="UP001055811">
    <property type="component" value="Linkage Group LG09"/>
</dbReference>
<reference evidence="1 2" key="2">
    <citation type="journal article" date="2022" name="Mol. Ecol. Resour.">
        <title>The genomes of chicory, endive, great burdock and yacon provide insights into Asteraceae paleo-polyploidization history and plant inulin production.</title>
        <authorList>
            <person name="Fan W."/>
            <person name="Wang S."/>
            <person name="Wang H."/>
            <person name="Wang A."/>
            <person name="Jiang F."/>
            <person name="Liu H."/>
            <person name="Zhao H."/>
            <person name="Xu D."/>
            <person name="Zhang Y."/>
        </authorList>
    </citation>
    <scope>NUCLEOTIDE SEQUENCE [LARGE SCALE GENOMIC DNA]</scope>
    <source>
        <strain evidence="2">cv. Punajuju</strain>
        <tissue evidence="1">Leaves</tissue>
    </source>
</reference>
<reference evidence="2" key="1">
    <citation type="journal article" date="2022" name="Mol. Ecol. Resour.">
        <title>The genomes of chicory, endive, great burdock and yacon provide insights into Asteraceae palaeo-polyploidization history and plant inulin production.</title>
        <authorList>
            <person name="Fan W."/>
            <person name="Wang S."/>
            <person name="Wang H."/>
            <person name="Wang A."/>
            <person name="Jiang F."/>
            <person name="Liu H."/>
            <person name="Zhao H."/>
            <person name="Xu D."/>
            <person name="Zhang Y."/>
        </authorList>
    </citation>
    <scope>NUCLEOTIDE SEQUENCE [LARGE SCALE GENOMIC DNA]</scope>
    <source>
        <strain evidence="2">cv. Punajuju</strain>
    </source>
</reference>
<proteinExistence type="predicted"/>
<sequence length="80" mass="9220">MKASVNQEEADRRCFVAERERSRSAGLGCRKTMTDFRARFDTALMVVEDPVSCRRKLQTDEMKALSSRRKLQTEKASSNF</sequence>
<protein>
    <submittedName>
        <fullName evidence="1">Uncharacterized protein</fullName>
    </submittedName>
</protein>
<evidence type="ECO:0000313" key="2">
    <source>
        <dbReference type="Proteomes" id="UP001055811"/>
    </source>
</evidence>